<keyword evidence="2" id="KW-1185">Reference proteome</keyword>
<evidence type="ECO:0000313" key="2">
    <source>
        <dbReference type="Proteomes" id="UP000824120"/>
    </source>
</evidence>
<accession>A0A9J6AAE4</accession>
<dbReference type="EMBL" id="JACXVP010000002">
    <property type="protein sequence ID" value="KAG5621276.1"/>
    <property type="molecule type" value="Genomic_DNA"/>
</dbReference>
<sequence>MEAKKTTYAKLVENKNRADKWARRKRIRRQEGNLGNRGEDKKLYRLGTTYMRSLEWLTRFSNITFKIIIKMFEEWKWST</sequence>
<proteinExistence type="predicted"/>
<name>A0A9J6AAE4_SOLCO</name>
<reference evidence="1 2" key="1">
    <citation type="submission" date="2020-09" db="EMBL/GenBank/DDBJ databases">
        <title>De no assembly of potato wild relative species, Solanum commersonii.</title>
        <authorList>
            <person name="Cho K."/>
        </authorList>
    </citation>
    <scope>NUCLEOTIDE SEQUENCE [LARGE SCALE GENOMIC DNA]</scope>
    <source>
        <strain evidence="1">LZ3.2</strain>
        <tissue evidence="1">Leaf</tissue>
    </source>
</reference>
<gene>
    <name evidence="1" type="ORF">H5410_006494</name>
</gene>
<dbReference type="AlphaFoldDB" id="A0A9J6AAE4"/>
<evidence type="ECO:0000313" key="1">
    <source>
        <dbReference type="EMBL" id="KAG5621276.1"/>
    </source>
</evidence>
<organism evidence="1 2">
    <name type="scientific">Solanum commersonii</name>
    <name type="common">Commerson's wild potato</name>
    <name type="synonym">Commerson's nightshade</name>
    <dbReference type="NCBI Taxonomy" id="4109"/>
    <lineage>
        <taxon>Eukaryota</taxon>
        <taxon>Viridiplantae</taxon>
        <taxon>Streptophyta</taxon>
        <taxon>Embryophyta</taxon>
        <taxon>Tracheophyta</taxon>
        <taxon>Spermatophyta</taxon>
        <taxon>Magnoliopsida</taxon>
        <taxon>eudicotyledons</taxon>
        <taxon>Gunneridae</taxon>
        <taxon>Pentapetalae</taxon>
        <taxon>asterids</taxon>
        <taxon>lamiids</taxon>
        <taxon>Solanales</taxon>
        <taxon>Solanaceae</taxon>
        <taxon>Solanoideae</taxon>
        <taxon>Solaneae</taxon>
        <taxon>Solanum</taxon>
    </lineage>
</organism>
<protein>
    <submittedName>
        <fullName evidence="1">Uncharacterized protein</fullName>
    </submittedName>
</protein>
<comment type="caution">
    <text evidence="1">The sequence shown here is derived from an EMBL/GenBank/DDBJ whole genome shotgun (WGS) entry which is preliminary data.</text>
</comment>
<dbReference type="Proteomes" id="UP000824120">
    <property type="component" value="Chromosome 2"/>
</dbReference>